<keyword evidence="3" id="KW-1185">Reference proteome</keyword>
<accession>B4HM35</accession>
<evidence type="ECO:0000313" key="3">
    <source>
        <dbReference type="Proteomes" id="UP000001292"/>
    </source>
</evidence>
<dbReference type="Proteomes" id="UP000001292">
    <property type="component" value="Unassembled WGS sequence"/>
</dbReference>
<reference evidence="2 3" key="1">
    <citation type="journal article" date="2007" name="Nature">
        <title>Evolution of genes and genomes on the Drosophila phylogeny.</title>
        <authorList>
            <consortium name="Drosophila 12 Genomes Consortium"/>
            <person name="Clark A.G."/>
            <person name="Eisen M.B."/>
            <person name="Smith D.R."/>
            <person name="Bergman C.M."/>
            <person name="Oliver B."/>
            <person name="Markow T.A."/>
            <person name="Kaufman T.C."/>
            <person name="Kellis M."/>
            <person name="Gelbart W."/>
            <person name="Iyer V.N."/>
            <person name="Pollard D.A."/>
            <person name="Sackton T.B."/>
            <person name="Larracuente A.M."/>
            <person name="Singh N.D."/>
            <person name="Abad J.P."/>
            <person name="Abt D.N."/>
            <person name="Adryan B."/>
            <person name="Aguade M."/>
            <person name="Akashi H."/>
            <person name="Anderson W.W."/>
            <person name="Aquadro C.F."/>
            <person name="Ardell D.H."/>
            <person name="Arguello R."/>
            <person name="Artieri C.G."/>
            <person name="Barbash D.A."/>
            <person name="Barker D."/>
            <person name="Barsanti P."/>
            <person name="Batterham P."/>
            <person name="Batzoglou S."/>
            <person name="Begun D."/>
            <person name="Bhutkar A."/>
            <person name="Blanco E."/>
            <person name="Bosak S.A."/>
            <person name="Bradley R.K."/>
            <person name="Brand A.D."/>
            <person name="Brent M.R."/>
            <person name="Brooks A.N."/>
            <person name="Brown R.H."/>
            <person name="Butlin R.K."/>
            <person name="Caggese C."/>
            <person name="Calvi B.R."/>
            <person name="Bernardo de Carvalho A."/>
            <person name="Caspi A."/>
            <person name="Castrezana S."/>
            <person name="Celniker S.E."/>
            <person name="Chang J.L."/>
            <person name="Chapple C."/>
            <person name="Chatterji S."/>
            <person name="Chinwalla A."/>
            <person name="Civetta A."/>
            <person name="Clifton S.W."/>
            <person name="Comeron J.M."/>
            <person name="Costello J.C."/>
            <person name="Coyne J.A."/>
            <person name="Daub J."/>
            <person name="David R.G."/>
            <person name="Delcher A.L."/>
            <person name="Delehaunty K."/>
            <person name="Do C.B."/>
            <person name="Ebling H."/>
            <person name="Edwards K."/>
            <person name="Eickbush T."/>
            <person name="Evans J.D."/>
            <person name="Filipski A."/>
            <person name="Findeiss S."/>
            <person name="Freyhult E."/>
            <person name="Fulton L."/>
            <person name="Fulton R."/>
            <person name="Garcia A.C."/>
            <person name="Gardiner A."/>
            <person name="Garfield D.A."/>
            <person name="Garvin B.E."/>
            <person name="Gibson G."/>
            <person name="Gilbert D."/>
            <person name="Gnerre S."/>
            <person name="Godfrey J."/>
            <person name="Good R."/>
            <person name="Gotea V."/>
            <person name="Gravely B."/>
            <person name="Greenberg A.J."/>
            <person name="Griffiths-Jones S."/>
            <person name="Gross S."/>
            <person name="Guigo R."/>
            <person name="Gustafson E.A."/>
            <person name="Haerty W."/>
            <person name="Hahn M.W."/>
            <person name="Halligan D.L."/>
            <person name="Halpern A.L."/>
            <person name="Halter G.M."/>
            <person name="Han M.V."/>
            <person name="Heger A."/>
            <person name="Hillier L."/>
            <person name="Hinrichs A.S."/>
            <person name="Holmes I."/>
            <person name="Hoskins R.A."/>
            <person name="Hubisz M.J."/>
            <person name="Hultmark D."/>
            <person name="Huntley M.A."/>
            <person name="Jaffe D.B."/>
            <person name="Jagadeeshan S."/>
            <person name="Jeck W.R."/>
            <person name="Johnson J."/>
            <person name="Jones C.D."/>
            <person name="Jordan W.C."/>
            <person name="Karpen G.H."/>
            <person name="Kataoka E."/>
            <person name="Keightley P.D."/>
            <person name="Kheradpour P."/>
            <person name="Kirkness E.F."/>
            <person name="Koerich L.B."/>
            <person name="Kristiansen K."/>
            <person name="Kudrna D."/>
            <person name="Kulathinal R.J."/>
            <person name="Kumar S."/>
            <person name="Kwok R."/>
            <person name="Lander E."/>
            <person name="Langley C.H."/>
            <person name="Lapoint R."/>
            <person name="Lazzaro B.P."/>
            <person name="Lee S.J."/>
            <person name="Levesque L."/>
            <person name="Li R."/>
            <person name="Lin C.F."/>
            <person name="Lin M.F."/>
            <person name="Lindblad-Toh K."/>
            <person name="Llopart A."/>
            <person name="Long M."/>
            <person name="Low L."/>
            <person name="Lozovsky E."/>
            <person name="Lu J."/>
            <person name="Luo M."/>
            <person name="Machado C.A."/>
            <person name="Makalowski W."/>
            <person name="Marzo M."/>
            <person name="Matsuda M."/>
            <person name="Matzkin L."/>
            <person name="McAllister B."/>
            <person name="McBride C.S."/>
            <person name="McKernan B."/>
            <person name="McKernan K."/>
            <person name="Mendez-Lago M."/>
            <person name="Minx P."/>
            <person name="Mollenhauer M.U."/>
            <person name="Montooth K."/>
            <person name="Mount S.M."/>
            <person name="Mu X."/>
            <person name="Myers E."/>
            <person name="Negre B."/>
            <person name="Newfeld S."/>
            <person name="Nielsen R."/>
            <person name="Noor M.A."/>
            <person name="O'Grady P."/>
            <person name="Pachter L."/>
            <person name="Papaceit M."/>
            <person name="Parisi M.J."/>
            <person name="Parisi M."/>
            <person name="Parts L."/>
            <person name="Pedersen J.S."/>
            <person name="Pesole G."/>
            <person name="Phillippy A.M."/>
            <person name="Ponting C.P."/>
            <person name="Pop M."/>
            <person name="Porcelli D."/>
            <person name="Powell J.R."/>
            <person name="Prohaska S."/>
            <person name="Pruitt K."/>
            <person name="Puig M."/>
            <person name="Quesneville H."/>
            <person name="Ram K.R."/>
            <person name="Rand D."/>
            <person name="Rasmussen M.D."/>
            <person name="Reed L.K."/>
            <person name="Reenan R."/>
            <person name="Reily A."/>
            <person name="Remington K.A."/>
            <person name="Rieger T.T."/>
            <person name="Ritchie M.G."/>
            <person name="Robin C."/>
            <person name="Rogers Y.H."/>
            <person name="Rohde C."/>
            <person name="Rozas J."/>
            <person name="Rubenfield M.J."/>
            <person name="Ruiz A."/>
            <person name="Russo S."/>
            <person name="Salzberg S.L."/>
            <person name="Sanchez-Gracia A."/>
            <person name="Saranga D.J."/>
            <person name="Sato H."/>
            <person name="Schaeffer S.W."/>
            <person name="Schatz M.C."/>
            <person name="Schlenke T."/>
            <person name="Schwartz R."/>
            <person name="Segarra C."/>
            <person name="Singh R.S."/>
            <person name="Sirot L."/>
            <person name="Sirota M."/>
            <person name="Sisneros N.B."/>
            <person name="Smith C.D."/>
            <person name="Smith T.F."/>
            <person name="Spieth J."/>
            <person name="Stage D.E."/>
            <person name="Stark A."/>
            <person name="Stephan W."/>
            <person name="Strausberg R.L."/>
            <person name="Strempel S."/>
            <person name="Sturgill D."/>
            <person name="Sutton G."/>
            <person name="Sutton G.G."/>
            <person name="Tao W."/>
            <person name="Teichmann S."/>
            <person name="Tobari Y.N."/>
            <person name="Tomimura Y."/>
            <person name="Tsolas J.M."/>
            <person name="Valente V.L."/>
            <person name="Venter E."/>
            <person name="Venter J.C."/>
            <person name="Vicario S."/>
            <person name="Vieira F.G."/>
            <person name="Vilella A.J."/>
            <person name="Villasante A."/>
            <person name="Walenz B."/>
            <person name="Wang J."/>
            <person name="Wasserman M."/>
            <person name="Watts T."/>
            <person name="Wilson D."/>
            <person name="Wilson R.K."/>
            <person name="Wing R.A."/>
            <person name="Wolfner M.F."/>
            <person name="Wong A."/>
            <person name="Wong G.K."/>
            <person name="Wu C.I."/>
            <person name="Wu G."/>
            <person name="Yamamoto D."/>
            <person name="Yang H.P."/>
            <person name="Yang S.P."/>
            <person name="Yorke J.A."/>
            <person name="Yoshida K."/>
            <person name="Zdobnov E."/>
            <person name="Zhang P."/>
            <person name="Zhang Y."/>
            <person name="Zimin A.V."/>
            <person name="Baldwin J."/>
            <person name="Abdouelleil A."/>
            <person name="Abdulkadir J."/>
            <person name="Abebe A."/>
            <person name="Abera B."/>
            <person name="Abreu J."/>
            <person name="Acer S.C."/>
            <person name="Aftuck L."/>
            <person name="Alexander A."/>
            <person name="An P."/>
            <person name="Anderson E."/>
            <person name="Anderson S."/>
            <person name="Arachi H."/>
            <person name="Azer M."/>
            <person name="Bachantsang P."/>
            <person name="Barry A."/>
            <person name="Bayul T."/>
            <person name="Berlin A."/>
            <person name="Bessette D."/>
            <person name="Bloom T."/>
            <person name="Blye J."/>
            <person name="Boguslavskiy L."/>
            <person name="Bonnet C."/>
            <person name="Boukhgalter B."/>
            <person name="Bourzgui I."/>
            <person name="Brown A."/>
            <person name="Cahill P."/>
            <person name="Channer S."/>
            <person name="Cheshatsang Y."/>
            <person name="Chuda L."/>
            <person name="Citroen M."/>
            <person name="Collymore A."/>
            <person name="Cooke P."/>
            <person name="Costello M."/>
            <person name="D'Aco K."/>
            <person name="Daza R."/>
            <person name="De Haan G."/>
            <person name="DeGray S."/>
            <person name="DeMaso C."/>
            <person name="Dhargay N."/>
            <person name="Dooley K."/>
            <person name="Dooley E."/>
            <person name="Doricent M."/>
            <person name="Dorje P."/>
            <person name="Dorjee K."/>
            <person name="Dupes A."/>
            <person name="Elong R."/>
            <person name="Falk J."/>
            <person name="Farina A."/>
            <person name="Faro S."/>
            <person name="Ferguson D."/>
            <person name="Fisher S."/>
            <person name="Foley C.D."/>
            <person name="Franke A."/>
            <person name="Friedrich D."/>
            <person name="Gadbois L."/>
            <person name="Gearin G."/>
            <person name="Gearin C.R."/>
            <person name="Giannoukos G."/>
            <person name="Goode T."/>
            <person name="Graham J."/>
            <person name="Grandbois E."/>
            <person name="Grewal S."/>
            <person name="Gyaltsen K."/>
            <person name="Hafez N."/>
            <person name="Hagos B."/>
            <person name="Hall J."/>
            <person name="Henson C."/>
            <person name="Hollinger A."/>
            <person name="Honan T."/>
            <person name="Huard M.D."/>
            <person name="Hughes L."/>
            <person name="Hurhula B."/>
            <person name="Husby M.E."/>
            <person name="Kamat A."/>
            <person name="Kanga B."/>
            <person name="Kashin S."/>
            <person name="Khazanovich D."/>
            <person name="Kisner P."/>
            <person name="Lance K."/>
            <person name="Lara M."/>
            <person name="Lee W."/>
            <person name="Lennon N."/>
            <person name="Letendre F."/>
            <person name="LeVine R."/>
            <person name="Lipovsky A."/>
            <person name="Liu X."/>
            <person name="Liu J."/>
            <person name="Liu S."/>
            <person name="Lokyitsang T."/>
            <person name="Lokyitsang Y."/>
            <person name="Lubonja R."/>
            <person name="Lui A."/>
            <person name="MacDonald P."/>
            <person name="Magnisalis V."/>
            <person name="Maru K."/>
            <person name="Matthews C."/>
            <person name="McCusker W."/>
            <person name="McDonough S."/>
            <person name="Mehta T."/>
            <person name="Meldrim J."/>
            <person name="Meneus L."/>
            <person name="Mihai O."/>
            <person name="Mihalev A."/>
            <person name="Mihova T."/>
            <person name="Mittelman R."/>
            <person name="Mlenga V."/>
            <person name="Montmayeur A."/>
            <person name="Mulrain L."/>
            <person name="Navidi A."/>
            <person name="Naylor J."/>
            <person name="Negash T."/>
            <person name="Nguyen T."/>
            <person name="Nguyen N."/>
            <person name="Nicol R."/>
            <person name="Norbu C."/>
            <person name="Norbu N."/>
            <person name="Novod N."/>
            <person name="O'Neill B."/>
            <person name="Osman S."/>
            <person name="Markiewicz E."/>
            <person name="Oyono O.L."/>
            <person name="Patti C."/>
            <person name="Phunkhang P."/>
            <person name="Pierre F."/>
            <person name="Priest M."/>
            <person name="Raghuraman S."/>
            <person name="Rege F."/>
            <person name="Reyes R."/>
            <person name="Rise C."/>
            <person name="Rogov P."/>
            <person name="Ross K."/>
            <person name="Ryan E."/>
            <person name="Settipalli S."/>
            <person name="Shea T."/>
            <person name="Sherpa N."/>
            <person name="Shi L."/>
            <person name="Shih D."/>
            <person name="Sparrow T."/>
            <person name="Spaulding J."/>
            <person name="Stalker J."/>
            <person name="Stange-Thomann N."/>
            <person name="Stavropoulos S."/>
            <person name="Stone C."/>
            <person name="Strader C."/>
            <person name="Tesfaye S."/>
            <person name="Thomson T."/>
            <person name="Thoulutsang Y."/>
            <person name="Thoulutsang D."/>
            <person name="Topham K."/>
            <person name="Topping I."/>
            <person name="Tsamla T."/>
            <person name="Vassiliev H."/>
            <person name="Vo A."/>
            <person name="Wangchuk T."/>
            <person name="Wangdi T."/>
            <person name="Weiand M."/>
            <person name="Wilkinson J."/>
            <person name="Wilson A."/>
            <person name="Yadav S."/>
            <person name="Young G."/>
            <person name="Yu Q."/>
            <person name="Zembek L."/>
            <person name="Zhong D."/>
            <person name="Zimmer A."/>
            <person name="Zwirko Z."/>
            <person name="Jaffe D.B."/>
            <person name="Alvarez P."/>
            <person name="Brockman W."/>
            <person name="Butler J."/>
            <person name="Chin C."/>
            <person name="Gnerre S."/>
            <person name="Grabherr M."/>
            <person name="Kleber M."/>
            <person name="Mauceli E."/>
            <person name="MacCallum I."/>
        </authorList>
    </citation>
    <scope>NUCLEOTIDE SEQUENCE [LARGE SCALE GENOMIC DNA]</scope>
    <source>
        <strain evidence="3">Rob3c / Tucson 14021-0248.25</strain>
    </source>
</reference>
<dbReference type="EMBL" id="CH480815">
    <property type="protein sequence ID" value="EDW43083.1"/>
    <property type="molecule type" value="Genomic_DNA"/>
</dbReference>
<organism evidence="3">
    <name type="scientific">Drosophila sechellia</name>
    <name type="common">Fruit fly</name>
    <dbReference type="NCBI Taxonomy" id="7238"/>
    <lineage>
        <taxon>Eukaryota</taxon>
        <taxon>Metazoa</taxon>
        <taxon>Ecdysozoa</taxon>
        <taxon>Arthropoda</taxon>
        <taxon>Hexapoda</taxon>
        <taxon>Insecta</taxon>
        <taxon>Pterygota</taxon>
        <taxon>Neoptera</taxon>
        <taxon>Endopterygota</taxon>
        <taxon>Diptera</taxon>
        <taxon>Brachycera</taxon>
        <taxon>Muscomorpha</taxon>
        <taxon>Ephydroidea</taxon>
        <taxon>Drosophilidae</taxon>
        <taxon>Drosophila</taxon>
        <taxon>Sophophora</taxon>
    </lineage>
</organism>
<dbReference type="AlphaFoldDB" id="B4HM35"/>
<name>B4HM35_DROSE</name>
<dbReference type="HOGENOM" id="CLU_135228_0_0_1"/>
<dbReference type="STRING" id="7238.B4HM35"/>
<keyword evidence="1" id="KW-0732">Signal</keyword>
<sequence length="198" mass="21797">MSSISTIIGLCLLFFILSNVDVNGQKCSPVDGVCYMHSDCCSRRCLTYGSRCGYPAHRLKKTYLSADEFQSIKRQSASSFNDEVKVIGLPSESEPSNVVFKIDSPAKCHNVGEPSQIEALPAGKDSSGKDAKLPLISKPPLQQQHNPLNQDEVTMFTNMFLSLFRGVADYRNMVAAESVQSVWLSPPVVDFSHRLFAS</sequence>
<dbReference type="PhylomeDB" id="B4HM35"/>
<feature type="chain" id="PRO_5002808847" evidence="1">
    <location>
        <begin position="25"/>
        <end position="198"/>
    </location>
</feature>
<evidence type="ECO:0000256" key="1">
    <source>
        <dbReference type="SAM" id="SignalP"/>
    </source>
</evidence>
<feature type="signal peptide" evidence="1">
    <location>
        <begin position="1"/>
        <end position="24"/>
    </location>
</feature>
<dbReference type="OMA" id="HSDCCSG"/>
<gene>
    <name evidence="2" type="primary">Dsec\GM23698</name>
    <name evidence="2" type="ORF">Dsec_GM23698</name>
</gene>
<protein>
    <submittedName>
        <fullName evidence="2">GM23698</fullName>
    </submittedName>
</protein>
<evidence type="ECO:0000313" key="2">
    <source>
        <dbReference type="EMBL" id="EDW43083.1"/>
    </source>
</evidence>
<proteinExistence type="predicted"/>